<dbReference type="InterPro" id="IPR004195">
    <property type="entry name" value="Head_decoration_D"/>
</dbReference>
<protein>
    <submittedName>
        <fullName evidence="1">Head decoration protein</fullName>
    </submittedName>
</protein>
<name>A0A3A8E833_9GAMM</name>
<sequence>MTTYTEPKYLSDVLLVEVAQGWTKQNIVIAATTVALAIGTVLSKTAAGIYQPINFAASDSTKNAVAVLASAEAISTGQQKAVAIARGATVSKNNLVWPDGATEAQITAALAQLEALGIVAQNTY</sequence>
<keyword evidence="2" id="KW-1185">Reference proteome</keyword>
<dbReference type="RefSeq" id="WP_120371429.1">
    <property type="nucleotide sequence ID" value="NZ_RAXU01000036.1"/>
</dbReference>
<reference evidence="1 2" key="1">
    <citation type="submission" date="2018-09" db="EMBL/GenBank/DDBJ databases">
        <title>The draft genome of Acinetobacter spp. strains.</title>
        <authorList>
            <person name="Qin J."/>
            <person name="Feng Y."/>
            <person name="Zong Z."/>
        </authorList>
    </citation>
    <scope>NUCLEOTIDE SEQUENCE [LARGE SCALE GENOMIC DNA]</scope>
    <source>
        <strain evidence="1 2">WCHAc060096</strain>
    </source>
</reference>
<comment type="caution">
    <text evidence="1">The sequence shown here is derived from an EMBL/GenBank/DDBJ whole genome shotgun (WGS) entry which is preliminary data.</text>
</comment>
<dbReference type="Proteomes" id="UP000269001">
    <property type="component" value="Unassembled WGS sequence"/>
</dbReference>
<dbReference type="AlphaFoldDB" id="A0A3A8E833"/>
<gene>
    <name evidence="1" type="ORF">D7V21_16225</name>
</gene>
<evidence type="ECO:0000313" key="2">
    <source>
        <dbReference type="Proteomes" id="UP000269001"/>
    </source>
</evidence>
<evidence type="ECO:0000313" key="1">
    <source>
        <dbReference type="EMBL" id="RKG30288.1"/>
    </source>
</evidence>
<organism evidence="1 2">
    <name type="scientific">Acinetobacter guerrae</name>
    <dbReference type="NCBI Taxonomy" id="1843371"/>
    <lineage>
        <taxon>Bacteria</taxon>
        <taxon>Pseudomonadati</taxon>
        <taxon>Pseudomonadota</taxon>
        <taxon>Gammaproteobacteria</taxon>
        <taxon>Moraxellales</taxon>
        <taxon>Moraxellaceae</taxon>
        <taxon>Acinetobacter</taxon>
    </lineage>
</organism>
<dbReference type="Pfam" id="PF02924">
    <property type="entry name" value="HDPD"/>
    <property type="match status" value="1"/>
</dbReference>
<proteinExistence type="predicted"/>
<dbReference type="EMBL" id="RAXU01000036">
    <property type="protein sequence ID" value="RKG30288.1"/>
    <property type="molecule type" value="Genomic_DNA"/>
</dbReference>
<accession>A0A3A8E833</accession>